<evidence type="ECO:0000313" key="3">
    <source>
        <dbReference type="Proteomes" id="UP000233440"/>
    </source>
</evidence>
<organism evidence="2 3">
    <name type="scientific">Heyndrickxia camelliae</name>
    <dbReference type="NCBI Taxonomy" id="1707093"/>
    <lineage>
        <taxon>Bacteria</taxon>
        <taxon>Bacillati</taxon>
        <taxon>Bacillota</taxon>
        <taxon>Bacilli</taxon>
        <taxon>Bacillales</taxon>
        <taxon>Bacillaceae</taxon>
        <taxon>Heyndrickxia</taxon>
    </lineage>
</organism>
<dbReference type="Gene3D" id="3.40.50.150">
    <property type="entry name" value="Vaccinia Virus protein VP39"/>
    <property type="match status" value="1"/>
</dbReference>
<dbReference type="CDD" id="cd02440">
    <property type="entry name" value="AdoMet_MTases"/>
    <property type="match status" value="1"/>
</dbReference>
<evidence type="ECO:0000313" key="2">
    <source>
        <dbReference type="EMBL" id="PKR85846.1"/>
    </source>
</evidence>
<sequence length="230" mass="26432">MNSFSWEQETKRSWDQNAENWHSKSQNMWLHGSRREIIPFFTKHIPKGRVADLGCGDGYGSFLLSKKGYKVVGMDISDKMVALAKNYENDDVTFVQGSLLKTPFKDGEFNSVMAINSLEWIERPLEALDEMKRILTIDGYGCFGILGPTAMPRMNSFPRLEGKEAICNTMMPWEFEKLAMKHGWEKVAESKVYKRGVTENHLKELSNELKQALSFITLFIFKKTTNRGDK</sequence>
<dbReference type="GO" id="GO:0032259">
    <property type="term" value="P:methylation"/>
    <property type="evidence" value="ECO:0007669"/>
    <property type="project" value="UniProtKB-KW"/>
</dbReference>
<evidence type="ECO:0000259" key="1">
    <source>
        <dbReference type="Pfam" id="PF08241"/>
    </source>
</evidence>
<dbReference type="OrthoDB" id="5522265at2"/>
<proteinExistence type="predicted"/>
<dbReference type="Proteomes" id="UP000233440">
    <property type="component" value="Unassembled WGS sequence"/>
</dbReference>
<dbReference type="PANTHER" id="PTHR43861:SF1">
    <property type="entry name" value="TRANS-ACONITATE 2-METHYLTRANSFERASE"/>
    <property type="match status" value="1"/>
</dbReference>
<accession>A0A2N3LML3</accession>
<dbReference type="GO" id="GO:0008757">
    <property type="term" value="F:S-adenosylmethionine-dependent methyltransferase activity"/>
    <property type="evidence" value="ECO:0007669"/>
    <property type="project" value="InterPro"/>
</dbReference>
<dbReference type="AlphaFoldDB" id="A0A2N3LML3"/>
<dbReference type="EMBL" id="PIQO01000003">
    <property type="protein sequence ID" value="PKR85846.1"/>
    <property type="molecule type" value="Genomic_DNA"/>
</dbReference>
<keyword evidence="3" id="KW-1185">Reference proteome</keyword>
<protein>
    <submittedName>
        <fullName evidence="2">SAM-dependent methyltransferase</fullName>
    </submittedName>
</protein>
<name>A0A2N3LML3_9BACI</name>
<feature type="domain" description="Methyltransferase type 11" evidence="1">
    <location>
        <begin position="52"/>
        <end position="141"/>
    </location>
</feature>
<comment type="caution">
    <text evidence="2">The sequence shown here is derived from an EMBL/GenBank/DDBJ whole genome shotgun (WGS) entry which is preliminary data.</text>
</comment>
<dbReference type="PANTHER" id="PTHR43861">
    <property type="entry name" value="TRANS-ACONITATE 2-METHYLTRANSFERASE-RELATED"/>
    <property type="match status" value="1"/>
</dbReference>
<keyword evidence="2" id="KW-0489">Methyltransferase</keyword>
<dbReference type="Pfam" id="PF08241">
    <property type="entry name" value="Methyltransf_11"/>
    <property type="match status" value="1"/>
</dbReference>
<dbReference type="SUPFAM" id="SSF53335">
    <property type="entry name" value="S-adenosyl-L-methionine-dependent methyltransferases"/>
    <property type="match status" value="1"/>
</dbReference>
<dbReference type="InterPro" id="IPR029063">
    <property type="entry name" value="SAM-dependent_MTases_sf"/>
</dbReference>
<reference evidence="2 3" key="1">
    <citation type="submission" date="2017-11" db="EMBL/GenBank/DDBJ databases">
        <title>Bacillus camelliae sp. nov., isolated from pu'er tea.</title>
        <authorList>
            <person name="Niu L."/>
        </authorList>
    </citation>
    <scope>NUCLEOTIDE SEQUENCE [LARGE SCALE GENOMIC DNA]</scope>
    <source>
        <strain evidence="2 3">7578-1</strain>
    </source>
</reference>
<keyword evidence="2" id="KW-0808">Transferase</keyword>
<dbReference type="InterPro" id="IPR013216">
    <property type="entry name" value="Methyltransf_11"/>
</dbReference>
<dbReference type="RefSeq" id="WP_101353218.1">
    <property type="nucleotide sequence ID" value="NZ_PIQO01000003.1"/>
</dbReference>
<gene>
    <name evidence="2" type="ORF">CWO92_05585</name>
</gene>